<sequence length="288" mass="32111">MQSSRDTRTSLCIAGIGIGLRAEHYREVVATRPPVGWFEVHSENYFGDGGAPHHYLERVRRDYPLSLHGVGLSLGSADALNRTHLEKLKALIQRYEPGLVSDHLSWSSVDGRYLNDLLPLPYTGESLRHVAARVSEAQDFLGREILIENPSSYLQYRHSDMGEAEFLAELSARSGCGILLDVNNIYVSASNHGFDAQAYLRAIPPARVREIHLAGHTVNQYPEGEILIDTHNARVCDAVWALYRDTLTHIGRVPVLIEWDTDLPALSVLLDEARKAETIQEQTLALIA</sequence>
<dbReference type="AlphaFoldDB" id="A0A1F6SVY7"/>
<gene>
    <name evidence="2" type="ORF">A2V91_00580</name>
</gene>
<dbReference type="EMBL" id="MFSR01000106">
    <property type="protein sequence ID" value="OGI37060.1"/>
    <property type="molecule type" value="Genomic_DNA"/>
</dbReference>
<evidence type="ECO:0000313" key="2">
    <source>
        <dbReference type="EMBL" id="OGI37060.1"/>
    </source>
</evidence>
<reference evidence="2 3" key="1">
    <citation type="journal article" date="2016" name="Nat. Commun.">
        <title>Thousands of microbial genomes shed light on interconnected biogeochemical processes in an aquifer system.</title>
        <authorList>
            <person name="Anantharaman K."/>
            <person name="Brown C.T."/>
            <person name="Hug L.A."/>
            <person name="Sharon I."/>
            <person name="Castelle C.J."/>
            <person name="Probst A.J."/>
            <person name="Thomas B.C."/>
            <person name="Singh A."/>
            <person name="Wilkins M.J."/>
            <person name="Karaoz U."/>
            <person name="Brodie E.L."/>
            <person name="Williams K.H."/>
            <person name="Hubbard S.S."/>
            <person name="Banfield J.F."/>
        </authorList>
    </citation>
    <scope>NUCLEOTIDE SEQUENCE [LARGE SCALE GENOMIC DNA]</scope>
</reference>
<name>A0A1F6SVY7_9PROT</name>
<dbReference type="HAMAP" id="MF_00697">
    <property type="entry name" value="UPF0276"/>
    <property type="match status" value="1"/>
</dbReference>
<comment type="similarity">
    <text evidence="1">Belongs to the UPF0276 family.</text>
</comment>
<organism evidence="2 3">
    <name type="scientific">Candidatus Muproteobacteria bacterium RBG_16_64_10</name>
    <dbReference type="NCBI Taxonomy" id="1817757"/>
    <lineage>
        <taxon>Bacteria</taxon>
        <taxon>Pseudomonadati</taxon>
        <taxon>Pseudomonadota</taxon>
        <taxon>Candidatus Muproteobacteria</taxon>
    </lineage>
</organism>
<dbReference type="Gene3D" id="3.20.20.150">
    <property type="entry name" value="Divalent-metal-dependent TIM barrel enzymes"/>
    <property type="match status" value="1"/>
</dbReference>
<accession>A0A1F6SVY7</accession>
<evidence type="ECO:0000256" key="1">
    <source>
        <dbReference type="HAMAP-Rule" id="MF_00697"/>
    </source>
</evidence>
<dbReference type="Pfam" id="PF05114">
    <property type="entry name" value="MbnB_TglH_ChrH"/>
    <property type="match status" value="1"/>
</dbReference>
<protein>
    <recommendedName>
        <fullName evidence="1">UPF0276 protein A2V91_00580</fullName>
    </recommendedName>
</protein>
<dbReference type="InterPro" id="IPR007801">
    <property type="entry name" value="MbnB/TglH/ChrH"/>
</dbReference>
<dbReference type="InterPro" id="IPR036237">
    <property type="entry name" value="Xyl_isomerase-like_sf"/>
</dbReference>
<dbReference type="PANTHER" id="PTHR42194:SF1">
    <property type="entry name" value="UPF0276 PROTEIN HI_1600"/>
    <property type="match status" value="1"/>
</dbReference>
<dbReference type="NCBIfam" id="NF003818">
    <property type="entry name" value="PRK05409.1"/>
    <property type="match status" value="1"/>
</dbReference>
<dbReference type="SUPFAM" id="SSF51658">
    <property type="entry name" value="Xylose isomerase-like"/>
    <property type="match status" value="1"/>
</dbReference>
<dbReference type="PANTHER" id="PTHR42194">
    <property type="entry name" value="UPF0276 PROTEIN HI_1600"/>
    <property type="match status" value="1"/>
</dbReference>
<proteinExistence type="inferred from homology"/>
<comment type="caution">
    <text evidence="2">The sequence shown here is derived from an EMBL/GenBank/DDBJ whole genome shotgun (WGS) entry which is preliminary data.</text>
</comment>
<evidence type="ECO:0000313" key="3">
    <source>
        <dbReference type="Proteomes" id="UP000179334"/>
    </source>
</evidence>
<dbReference type="Proteomes" id="UP000179334">
    <property type="component" value="Unassembled WGS sequence"/>
</dbReference>